<dbReference type="PANTHER" id="PTHR11800">
    <property type="entry name" value="DNA-DIRECTED RNA POLYMERASE"/>
    <property type="match status" value="1"/>
</dbReference>
<dbReference type="Pfam" id="PF01193">
    <property type="entry name" value="RNA_pol_L"/>
    <property type="match status" value="1"/>
</dbReference>
<dbReference type="PANTHER" id="PTHR11800:SF2">
    <property type="entry name" value="DNA-DIRECTED RNA POLYMERASE II SUBUNIT RPB3"/>
    <property type="match status" value="1"/>
</dbReference>
<keyword evidence="1" id="KW-0240">DNA-directed RNA polymerase</keyword>
<dbReference type="InterPro" id="IPR036643">
    <property type="entry name" value="RNApol_insert_sf"/>
</dbReference>
<organism evidence="5 6">
    <name type="scientific">Aduncisulcus paluster</name>
    <dbReference type="NCBI Taxonomy" id="2918883"/>
    <lineage>
        <taxon>Eukaryota</taxon>
        <taxon>Metamonada</taxon>
        <taxon>Carpediemonas-like organisms</taxon>
        <taxon>Aduncisulcus</taxon>
    </lineage>
</organism>
<dbReference type="InterPro" id="IPR011263">
    <property type="entry name" value="DNA-dir_RNA_pol_RpoA/D/Rpb3"/>
</dbReference>
<dbReference type="EMBL" id="BQXS01010086">
    <property type="protein sequence ID" value="GKT32918.1"/>
    <property type="molecule type" value="Genomic_DNA"/>
</dbReference>
<dbReference type="SUPFAM" id="SSF56553">
    <property type="entry name" value="Insert subdomain of RNA polymerase alpha subunit"/>
    <property type="match status" value="1"/>
</dbReference>
<evidence type="ECO:0000256" key="2">
    <source>
        <dbReference type="ARBA" id="ARBA00023163"/>
    </source>
</evidence>
<reference evidence="5" key="1">
    <citation type="submission" date="2022-03" db="EMBL/GenBank/DDBJ databases">
        <title>Draft genome sequence of Aduncisulcus paluster, a free-living microaerophilic Fornicata.</title>
        <authorList>
            <person name="Yuyama I."/>
            <person name="Kume K."/>
            <person name="Tamura T."/>
            <person name="Inagaki Y."/>
            <person name="Hashimoto T."/>
        </authorList>
    </citation>
    <scope>NUCLEOTIDE SEQUENCE</scope>
    <source>
        <strain evidence="5">NY0171</strain>
    </source>
</reference>
<protein>
    <recommendedName>
        <fullName evidence="4">DNA-directed RNA polymerase RpoA/D/Rpb3-type domain-containing protein</fullName>
    </recommendedName>
</protein>
<evidence type="ECO:0000313" key="6">
    <source>
        <dbReference type="Proteomes" id="UP001057375"/>
    </source>
</evidence>
<dbReference type="SUPFAM" id="SSF55257">
    <property type="entry name" value="RBP11-like subunits of RNA polymerase"/>
    <property type="match status" value="1"/>
</dbReference>
<keyword evidence="6" id="KW-1185">Reference proteome</keyword>
<dbReference type="Gene3D" id="2.170.120.12">
    <property type="entry name" value="DNA-directed RNA polymerase, insert domain"/>
    <property type="match status" value="1"/>
</dbReference>
<dbReference type="HAMAP" id="MF_00320">
    <property type="entry name" value="RNApol_arch_Rpo3"/>
    <property type="match status" value="1"/>
</dbReference>
<feature type="domain" description="DNA-directed RNA polymerase RpoA/D/Rpb3-type" evidence="4">
    <location>
        <begin position="22"/>
        <end position="363"/>
    </location>
</feature>
<proteinExistence type="inferred from homology"/>
<keyword evidence="2" id="KW-0804">Transcription</keyword>
<feature type="region of interest" description="Disordered" evidence="3">
    <location>
        <begin position="375"/>
        <end position="420"/>
    </location>
</feature>
<accession>A0ABQ5KK72</accession>
<dbReference type="InterPro" id="IPR022842">
    <property type="entry name" value="RNAP_Rpo3/Rpb3/RPAC1"/>
</dbReference>
<feature type="compositionally biased region" description="Acidic residues" evidence="3">
    <location>
        <begin position="399"/>
        <end position="420"/>
    </location>
</feature>
<name>A0ABQ5KK72_9EUKA</name>
<comment type="caution">
    <text evidence="5">The sequence shown here is derived from an EMBL/GenBank/DDBJ whole genome shotgun (WGS) entry which is preliminary data.</text>
</comment>
<dbReference type="Proteomes" id="UP001057375">
    <property type="component" value="Unassembled WGS sequence"/>
</dbReference>
<evidence type="ECO:0000259" key="4">
    <source>
        <dbReference type="SMART" id="SM00662"/>
    </source>
</evidence>
<dbReference type="Gene3D" id="3.30.1360.10">
    <property type="entry name" value="RNA polymerase, RBP11-like subunit"/>
    <property type="match status" value="2"/>
</dbReference>
<dbReference type="InterPro" id="IPR050518">
    <property type="entry name" value="Rpo3/RPB3_RNA_Pol_subunit"/>
</dbReference>
<dbReference type="SMART" id="SM00662">
    <property type="entry name" value="RPOLD"/>
    <property type="match status" value="1"/>
</dbReference>
<sequence>MDHLEDAIPPQKVEIRKCTDDELVVRLKNIPLAYANAIRRSVLASVKTWAIDRVKLKENTSILTDEFLIHRIGLIPLACKSEESELKTTGEKQYVRKDSNPMNPDFEKTQQRFSLKVRNPHSHGRKLDVTCRDIKSLGEGDVVPLSHLDSKHDPIKIVTLAPGQGIELSMYAERENGTQHAKWCPVSKVSLVPYPKITIDIEKMSELDAESAEQFVHLCPRNVYTIDLVSGRVRVSTALDDEKRLTADPESEEGKFFRQVIEHVTEHDVTLQDLKRRGLEERAAEHRQRIFQQFDRPEAEARCIYCAECCKPRDPKFKGVVSVVPSPNDFILSIEAIGQLTAAEIFEKAIKNIKTDINYVHALLRAKKVSVQQGLMDGEEDSDRDTLASSTAGKVIDQGETDEGIEQEGIGTDEDVWGQF</sequence>
<evidence type="ECO:0000256" key="3">
    <source>
        <dbReference type="SAM" id="MobiDB-lite"/>
    </source>
</evidence>
<evidence type="ECO:0000313" key="5">
    <source>
        <dbReference type="EMBL" id="GKT32918.1"/>
    </source>
</evidence>
<evidence type="ECO:0000256" key="1">
    <source>
        <dbReference type="ARBA" id="ARBA00022478"/>
    </source>
</evidence>
<dbReference type="InterPro" id="IPR036603">
    <property type="entry name" value="RBP11-like"/>
</dbReference>
<gene>
    <name evidence="5" type="ORF">ADUPG1_006961</name>
</gene>